<evidence type="ECO:0000313" key="3">
    <source>
        <dbReference type="Proteomes" id="UP000660262"/>
    </source>
</evidence>
<dbReference type="Pfam" id="PF05347">
    <property type="entry name" value="Complex1_LYR"/>
    <property type="match status" value="1"/>
</dbReference>
<dbReference type="InterPro" id="IPR008011">
    <property type="entry name" value="Complex1_LYR_dom"/>
</dbReference>
<dbReference type="PANTHER" id="PTHR47158">
    <property type="entry name" value="OS08G0239000 PROTEIN"/>
    <property type="match status" value="1"/>
</dbReference>
<dbReference type="GO" id="GO:0016226">
    <property type="term" value="P:iron-sulfur cluster assembly"/>
    <property type="evidence" value="ECO:0007669"/>
    <property type="project" value="InterPro"/>
</dbReference>
<name>A0A830HR61_9CHLO</name>
<protein>
    <submittedName>
        <fullName evidence="2">LYR motif-containing protein 4</fullName>
    </submittedName>
</protein>
<dbReference type="EMBL" id="BNJQ01000024">
    <property type="protein sequence ID" value="GHP09203.1"/>
    <property type="molecule type" value="Genomic_DNA"/>
</dbReference>
<dbReference type="Proteomes" id="UP000660262">
    <property type="component" value="Unassembled WGS sequence"/>
</dbReference>
<organism evidence="2 3">
    <name type="scientific">Pycnococcus provasolii</name>
    <dbReference type="NCBI Taxonomy" id="41880"/>
    <lineage>
        <taxon>Eukaryota</taxon>
        <taxon>Viridiplantae</taxon>
        <taxon>Chlorophyta</taxon>
        <taxon>Pseudoscourfieldiophyceae</taxon>
        <taxon>Pseudoscourfieldiales</taxon>
        <taxon>Pycnococcaceae</taxon>
        <taxon>Pycnococcus</taxon>
    </lineage>
</organism>
<sequence length="90" mass="10152">MPPPPSAMSPLAMYRNLVRAARSFQDYNVREYALRRVRSGFKENASTDAVQAELLMHKATKELRTMQRQATVYNLYAGGMKSILETKGVA</sequence>
<keyword evidence="3" id="KW-1185">Reference proteome</keyword>
<proteinExistence type="predicted"/>
<comment type="caution">
    <text evidence="2">The sequence shown here is derived from an EMBL/GenBank/DDBJ whole genome shotgun (WGS) entry which is preliminary data.</text>
</comment>
<feature type="domain" description="Complex 1 LYR protein" evidence="1">
    <location>
        <begin position="10"/>
        <end position="64"/>
    </location>
</feature>
<evidence type="ECO:0000313" key="2">
    <source>
        <dbReference type="EMBL" id="GHP09203.1"/>
    </source>
</evidence>
<dbReference type="CDD" id="cd20264">
    <property type="entry name" value="Complex1_LYR_LYRM4"/>
    <property type="match status" value="1"/>
</dbReference>
<gene>
    <name evidence="2" type="ORF">PPROV_000794000</name>
</gene>
<dbReference type="InterPro" id="IPR045297">
    <property type="entry name" value="Complex1_LYR_LYRM4"/>
</dbReference>
<reference evidence="2" key="1">
    <citation type="submission" date="2020-10" db="EMBL/GenBank/DDBJ databases">
        <title>Unveiling of a novel bifunctional photoreceptor, Dualchrome1, isolated from a cosmopolitan green alga.</title>
        <authorList>
            <person name="Suzuki S."/>
            <person name="Kawachi M."/>
        </authorList>
    </citation>
    <scope>NUCLEOTIDE SEQUENCE</scope>
    <source>
        <strain evidence="2">NIES 2893</strain>
    </source>
</reference>
<dbReference type="OrthoDB" id="275715at2759"/>
<dbReference type="PANTHER" id="PTHR47158:SF1">
    <property type="entry name" value="OS08G0239000 PROTEIN"/>
    <property type="match status" value="1"/>
</dbReference>
<dbReference type="AlphaFoldDB" id="A0A830HR61"/>
<accession>A0A830HR61</accession>
<evidence type="ECO:0000259" key="1">
    <source>
        <dbReference type="Pfam" id="PF05347"/>
    </source>
</evidence>